<dbReference type="Proteomes" id="UP000003639">
    <property type="component" value="Unassembled WGS sequence"/>
</dbReference>
<accession>A6NQH3</accession>
<evidence type="ECO:0000313" key="1">
    <source>
        <dbReference type="EMBL" id="EDN01778.1"/>
    </source>
</evidence>
<dbReference type="AlphaFoldDB" id="A6NQH3"/>
<name>A6NQH3_9FIRM</name>
<dbReference type="EMBL" id="AAXG02000004">
    <property type="protein sequence ID" value="EDN01778.1"/>
    <property type="molecule type" value="Genomic_DNA"/>
</dbReference>
<proteinExistence type="predicted"/>
<sequence length="125" mass="13234">MDTTAAGPRPRKLRIAQPAASGRPRSLRCSSSPLVAASFISFASPQSGKAHSFHCGSSPHKRRTAFRGDPVFASLGFGGDPIRDAFFSTKSPYNVENQPGTNCSRLVLLCISDYSSSSLRTATAA</sequence>
<comment type="caution">
    <text evidence="1">The sequence shown here is derived from an EMBL/GenBank/DDBJ whole genome shotgun (WGS) entry which is preliminary data.</text>
</comment>
<organism evidence="1 2">
    <name type="scientific">Pseudoflavonifractor capillosus ATCC 29799</name>
    <dbReference type="NCBI Taxonomy" id="411467"/>
    <lineage>
        <taxon>Bacteria</taxon>
        <taxon>Bacillati</taxon>
        <taxon>Bacillota</taxon>
        <taxon>Clostridia</taxon>
        <taxon>Eubacteriales</taxon>
        <taxon>Oscillospiraceae</taxon>
        <taxon>Pseudoflavonifractor</taxon>
    </lineage>
</organism>
<reference evidence="1 2" key="1">
    <citation type="submission" date="2007-04" db="EMBL/GenBank/DDBJ databases">
        <authorList>
            <person name="Fulton L."/>
            <person name="Clifton S."/>
            <person name="Fulton B."/>
            <person name="Xu J."/>
            <person name="Minx P."/>
            <person name="Pepin K.H."/>
            <person name="Johnson M."/>
            <person name="Thiruvilangam P."/>
            <person name="Bhonagiri V."/>
            <person name="Nash W.E."/>
            <person name="Mardis E.R."/>
            <person name="Wilson R.K."/>
        </authorList>
    </citation>
    <scope>NUCLEOTIDE SEQUENCE [LARGE SCALE GENOMIC DNA]</scope>
    <source>
        <strain evidence="1 2">ATCC 29799</strain>
    </source>
</reference>
<protein>
    <submittedName>
        <fullName evidence="1">Uncharacterized protein</fullName>
    </submittedName>
</protein>
<keyword evidence="2" id="KW-1185">Reference proteome</keyword>
<evidence type="ECO:0000313" key="2">
    <source>
        <dbReference type="Proteomes" id="UP000003639"/>
    </source>
</evidence>
<gene>
    <name evidence="1" type="ORF">BACCAP_00443</name>
</gene>
<reference evidence="1 2" key="2">
    <citation type="submission" date="2007-06" db="EMBL/GenBank/DDBJ databases">
        <title>Draft genome sequence of Pseudoflavonifractor capillosus ATCC 29799.</title>
        <authorList>
            <person name="Sudarsanam P."/>
            <person name="Ley R."/>
            <person name="Guruge J."/>
            <person name="Turnbaugh P.J."/>
            <person name="Mahowald M."/>
            <person name="Liep D."/>
            <person name="Gordon J."/>
        </authorList>
    </citation>
    <scope>NUCLEOTIDE SEQUENCE [LARGE SCALE GENOMIC DNA]</scope>
    <source>
        <strain evidence="1 2">ATCC 29799</strain>
    </source>
</reference>